<dbReference type="InterPro" id="IPR009061">
    <property type="entry name" value="DNA-bd_dom_put_sf"/>
</dbReference>
<keyword evidence="5" id="KW-1185">Reference proteome</keyword>
<proteinExistence type="predicted"/>
<dbReference type="InterPro" id="IPR015358">
    <property type="entry name" value="Tscrpt_reg_MerR_DNA-bd"/>
</dbReference>
<evidence type="ECO:0000256" key="1">
    <source>
        <dbReference type="ARBA" id="ARBA00023015"/>
    </source>
</evidence>
<feature type="domain" description="HTH merR-type" evidence="3">
    <location>
        <begin position="1"/>
        <end position="27"/>
    </location>
</feature>
<keyword evidence="2" id="KW-0804">Transcription</keyword>
<comment type="caution">
    <text evidence="4">The sequence shown here is derived from an EMBL/GenBank/DDBJ whole genome shotgun (WGS) entry which is preliminary data.</text>
</comment>
<organism evidence="4 5">
    <name type="scientific">Pelagivirga sediminicola</name>
    <dbReference type="NCBI Taxonomy" id="2170575"/>
    <lineage>
        <taxon>Bacteria</taxon>
        <taxon>Pseudomonadati</taxon>
        <taxon>Pseudomonadota</taxon>
        <taxon>Alphaproteobacteria</taxon>
        <taxon>Rhodobacterales</taxon>
        <taxon>Paracoccaceae</taxon>
        <taxon>Pelagivirga</taxon>
    </lineage>
</organism>
<evidence type="ECO:0000313" key="5">
    <source>
        <dbReference type="Proteomes" id="UP000244446"/>
    </source>
</evidence>
<dbReference type="Proteomes" id="UP000244446">
    <property type="component" value="Unassembled WGS sequence"/>
</dbReference>
<protein>
    <recommendedName>
        <fullName evidence="3">HTH merR-type domain-containing protein</fullName>
    </recommendedName>
</protein>
<evidence type="ECO:0000313" key="4">
    <source>
        <dbReference type="EMBL" id="PVA08955.1"/>
    </source>
</evidence>
<dbReference type="RefSeq" id="WP_108693263.1">
    <property type="nucleotide sequence ID" value="NZ_QCYH01000013.1"/>
</dbReference>
<dbReference type="PROSITE" id="PS50937">
    <property type="entry name" value="HTH_MERR_2"/>
    <property type="match status" value="1"/>
</dbReference>
<evidence type="ECO:0000259" key="3">
    <source>
        <dbReference type="PROSITE" id="PS50937"/>
    </source>
</evidence>
<evidence type="ECO:0000256" key="2">
    <source>
        <dbReference type="ARBA" id="ARBA00023163"/>
    </source>
</evidence>
<dbReference type="InterPro" id="IPR000551">
    <property type="entry name" value="MerR-type_HTH_dom"/>
</dbReference>
<name>A0A2T7G3G1_9RHOB</name>
<dbReference type="AlphaFoldDB" id="A0A2T7G3G1"/>
<dbReference type="GO" id="GO:0003677">
    <property type="term" value="F:DNA binding"/>
    <property type="evidence" value="ECO:0007669"/>
    <property type="project" value="InterPro"/>
</dbReference>
<accession>A0A2T7G3G1</accession>
<dbReference type="OrthoDB" id="9802944at2"/>
<dbReference type="SUPFAM" id="SSF46955">
    <property type="entry name" value="Putative DNA-binding domain"/>
    <property type="match status" value="1"/>
</dbReference>
<keyword evidence="1" id="KW-0805">Transcription regulation</keyword>
<dbReference type="GO" id="GO:0006355">
    <property type="term" value="P:regulation of DNA-templated transcription"/>
    <property type="evidence" value="ECO:0007669"/>
    <property type="project" value="InterPro"/>
</dbReference>
<sequence>MAWRLRFIRKAPRLGFSLEEIGELLVFGSSPESTAGDILEIAERKIAEQQAKIEDLAQLRASLVHLALDCTGEGPVAACPIPNHFYDEGDAVLPSAKNAGAIPAAASTRGISVNRPSRTSKEDNAINTILKPVHRPASIA</sequence>
<dbReference type="Pfam" id="PF09278">
    <property type="entry name" value="MerR-DNA-bind"/>
    <property type="match status" value="1"/>
</dbReference>
<dbReference type="EMBL" id="QCYH01000013">
    <property type="protein sequence ID" value="PVA08955.1"/>
    <property type="molecule type" value="Genomic_DNA"/>
</dbReference>
<reference evidence="4 5" key="1">
    <citation type="submission" date="2018-04" db="EMBL/GenBank/DDBJ databases">
        <title>Pelagivirga bohaiensis gen. nov., sp. nov., a bacterium isolated from the Bohai Sea.</title>
        <authorList>
            <person name="Ji X."/>
        </authorList>
    </citation>
    <scope>NUCLEOTIDE SEQUENCE [LARGE SCALE GENOMIC DNA]</scope>
    <source>
        <strain evidence="4 5">BH-SD19</strain>
    </source>
</reference>
<dbReference type="Gene3D" id="1.10.1660.10">
    <property type="match status" value="1"/>
</dbReference>
<gene>
    <name evidence="4" type="ORF">DC366_16185</name>
</gene>